<dbReference type="EMBL" id="JBHSTQ010000006">
    <property type="protein sequence ID" value="MFC6386536.1"/>
    <property type="molecule type" value="Genomic_DNA"/>
</dbReference>
<accession>A0ABW1WD73</accession>
<proteinExistence type="predicted"/>
<keyword evidence="2" id="KW-1185">Reference proteome</keyword>
<dbReference type="Proteomes" id="UP001596267">
    <property type="component" value="Unassembled WGS sequence"/>
</dbReference>
<name>A0ABW1WD73_9BACL</name>
<reference evidence="2" key="1">
    <citation type="journal article" date="2019" name="Int. J. Syst. Evol. Microbiol.">
        <title>The Global Catalogue of Microorganisms (GCM) 10K type strain sequencing project: providing services to taxonomists for standard genome sequencing and annotation.</title>
        <authorList>
            <consortium name="The Broad Institute Genomics Platform"/>
            <consortium name="The Broad Institute Genome Sequencing Center for Infectious Disease"/>
            <person name="Wu L."/>
            <person name="Ma J."/>
        </authorList>
    </citation>
    <scope>NUCLEOTIDE SEQUENCE [LARGE SCALE GENOMIC DNA]</scope>
    <source>
        <strain evidence="2">CCUG 42001</strain>
    </source>
</reference>
<dbReference type="SUPFAM" id="SSF50475">
    <property type="entry name" value="FMN-binding split barrel"/>
    <property type="match status" value="1"/>
</dbReference>
<dbReference type="Gene3D" id="2.30.110.10">
    <property type="entry name" value="Electron Transport, Fmn-binding Protein, Chain A"/>
    <property type="match status" value="1"/>
</dbReference>
<gene>
    <name evidence="1" type="ORF">ACFP7A_07970</name>
</gene>
<comment type="caution">
    <text evidence="1">The sequence shown here is derived from an EMBL/GenBank/DDBJ whole genome shotgun (WGS) entry which is preliminary data.</text>
</comment>
<dbReference type="InterPro" id="IPR012349">
    <property type="entry name" value="Split_barrel_FMN-bd"/>
</dbReference>
<dbReference type="PANTHER" id="PTHR34071:SF2">
    <property type="entry name" value="FLAVIN-NUCLEOTIDE-BINDING PROTEIN"/>
    <property type="match status" value="1"/>
</dbReference>
<organism evidence="1 2">
    <name type="scientific">Sporolactobacillus kofuensis</name>
    <dbReference type="NCBI Taxonomy" id="269672"/>
    <lineage>
        <taxon>Bacteria</taxon>
        <taxon>Bacillati</taxon>
        <taxon>Bacillota</taxon>
        <taxon>Bacilli</taxon>
        <taxon>Bacillales</taxon>
        <taxon>Sporolactobacillaceae</taxon>
        <taxon>Sporolactobacillus</taxon>
    </lineage>
</organism>
<dbReference type="Pfam" id="PF12900">
    <property type="entry name" value="Pyridox_ox_2"/>
    <property type="match status" value="1"/>
</dbReference>
<dbReference type="InterPro" id="IPR024747">
    <property type="entry name" value="Pyridox_Oxase-rel"/>
</dbReference>
<protein>
    <submittedName>
        <fullName evidence="1">Pyridoxamine 5'-phosphate oxidase family protein</fullName>
    </submittedName>
</protein>
<evidence type="ECO:0000313" key="2">
    <source>
        <dbReference type="Proteomes" id="UP001596267"/>
    </source>
</evidence>
<sequence length="180" mass="20496">MQPMRRADKLCTDQEKIDNFLSHAQVGFLGLNDEEYPYVVPLNFVWYQNKIYFHGADEGKKVDLMRMSSNACFTVCTEYGIMAGSVPAHTSTAYLSVMIFGKATRLTDLDEARDAMQKLLDKYVPDYFNRPLARTHLEKYRSSLGSATAVYCLDPDVMTAKEQPLDQRRAFMPGKKAGKR</sequence>
<dbReference type="RefSeq" id="WP_253054039.1">
    <property type="nucleotide sequence ID" value="NZ_JAMXWN010000006.1"/>
</dbReference>
<dbReference type="PANTHER" id="PTHR34071">
    <property type="entry name" value="5-NITROIMIDAZOLE ANTIBIOTICS RESISTANCE PROTEIN, NIMA-FAMILY-RELATED PROTEIN-RELATED"/>
    <property type="match status" value="1"/>
</dbReference>
<evidence type="ECO:0000313" key="1">
    <source>
        <dbReference type="EMBL" id="MFC6386536.1"/>
    </source>
</evidence>